<protein>
    <submittedName>
        <fullName evidence="1">Uncharacterized protein</fullName>
    </submittedName>
</protein>
<gene>
    <name evidence="1" type="ORF">GCM10022278_38170</name>
</gene>
<keyword evidence="2" id="KW-1185">Reference proteome</keyword>
<dbReference type="EMBL" id="BAABBO010000021">
    <property type="protein sequence ID" value="GAA3977781.1"/>
    <property type="molecule type" value="Genomic_DNA"/>
</dbReference>
<name>A0ABP7Q7D7_9GAMM</name>
<reference evidence="2" key="1">
    <citation type="journal article" date="2019" name="Int. J. Syst. Evol. Microbiol.">
        <title>The Global Catalogue of Microorganisms (GCM) 10K type strain sequencing project: providing services to taxonomists for standard genome sequencing and annotation.</title>
        <authorList>
            <consortium name="The Broad Institute Genomics Platform"/>
            <consortium name="The Broad Institute Genome Sequencing Center for Infectious Disease"/>
            <person name="Wu L."/>
            <person name="Ma J."/>
        </authorList>
    </citation>
    <scope>NUCLEOTIDE SEQUENCE [LARGE SCALE GENOMIC DNA]</scope>
    <source>
        <strain evidence="2">JCM 17555</strain>
    </source>
</reference>
<organism evidence="1 2">
    <name type="scientific">Allohahella marinimesophila</name>
    <dbReference type="NCBI Taxonomy" id="1054972"/>
    <lineage>
        <taxon>Bacteria</taxon>
        <taxon>Pseudomonadati</taxon>
        <taxon>Pseudomonadota</taxon>
        <taxon>Gammaproteobacteria</taxon>
        <taxon>Oceanospirillales</taxon>
        <taxon>Hahellaceae</taxon>
        <taxon>Allohahella</taxon>
    </lineage>
</organism>
<accession>A0ABP7Q7D7</accession>
<evidence type="ECO:0000313" key="1">
    <source>
        <dbReference type="EMBL" id="GAA3977781.1"/>
    </source>
</evidence>
<comment type="caution">
    <text evidence="1">The sequence shown here is derived from an EMBL/GenBank/DDBJ whole genome shotgun (WGS) entry which is preliminary data.</text>
</comment>
<sequence length="76" mass="8840">MSMKVSITSGDDFHFYHEELFDPQPKSVFIELRNPASLKVDRDTYNGVVTEYVWVEMPAEVMDQIAKDWLQMRGLG</sequence>
<dbReference type="Proteomes" id="UP001501337">
    <property type="component" value="Unassembled WGS sequence"/>
</dbReference>
<proteinExistence type="predicted"/>
<evidence type="ECO:0000313" key="2">
    <source>
        <dbReference type="Proteomes" id="UP001501337"/>
    </source>
</evidence>